<evidence type="ECO:0000313" key="2">
    <source>
        <dbReference type="Proteomes" id="UP000000845"/>
    </source>
</evidence>
<dbReference type="InterPro" id="IPR003735">
    <property type="entry name" value="Metal_Tscrpt_repr"/>
</dbReference>
<keyword evidence="2" id="KW-1185">Reference proteome</keyword>
<dbReference type="KEGG" id="str:Sterm_3676"/>
<dbReference type="RefSeq" id="WP_012863092.1">
    <property type="nucleotide sequence ID" value="NC_013517.1"/>
</dbReference>
<dbReference type="PANTHER" id="PTHR33677">
    <property type="entry name" value="TRANSCRIPTIONAL REPRESSOR FRMR-RELATED"/>
    <property type="match status" value="1"/>
</dbReference>
<dbReference type="Gene3D" id="1.20.58.1000">
    <property type="entry name" value="Metal-sensitive repressor, helix protomer"/>
    <property type="match status" value="1"/>
</dbReference>
<dbReference type="PANTHER" id="PTHR33677:SF3">
    <property type="entry name" value="COPPER-SENSING TRANSCRIPTIONAL REPRESSOR RICR"/>
    <property type="match status" value="1"/>
</dbReference>
<dbReference type="Proteomes" id="UP000000845">
    <property type="component" value="Chromosome"/>
</dbReference>
<dbReference type="GO" id="GO:0046872">
    <property type="term" value="F:metal ion binding"/>
    <property type="evidence" value="ECO:0007669"/>
    <property type="project" value="InterPro"/>
</dbReference>
<dbReference type="GO" id="GO:0045892">
    <property type="term" value="P:negative regulation of DNA-templated transcription"/>
    <property type="evidence" value="ECO:0007669"/>
    <property type="project" value="UniProtKB-ARBA"/>
</dbReference>
<name>D1ARM4_SEBTE</name>
<proteinExistence type="predicted"/>
<dbReference type="eggNOG" id="COG1937">
    <property type="taxonomic scope" value="Bacteria"/>
</dbReference>
<dbReference type="InterPro" id="IPR038390">
    <property type="entry name" value="Metal_Tscrpt_repr_sf"/>
</dbReference>
<gene>
    <name evidence="1" type="ordered locus">Sterm_3676</name>
</gene>
<reference evidence="1 2" key="2">
    <citation type="journal article" date="2010" name="Stand. Genomic Sci.">
        <title>Complete genome sequence of Sebaldella termitidis type strain (NCTC 11300).</title>
        <authorList>
            <person name="Harmon-Smith M."/>
            <person name="Celia L."/>
            <person name="Chertkov O."/>
            <person name="Lapidus A."/>
            <person name="Copeland A."/>
            <person name="Glavina Del Rio T."/>
            <person name="Nolan M."/>
            <person name="Lucas S."/>
            <person name="Tice H."/>
            <person name="Cheng J.F."/>
            <person name="Han C."/>
            <person name="Detter J.C."/>
            <person name="Bruce D."/>
            <person name="Goodwin L."/>
            <person name="Pitluck S."/>
            <person name="Pati A."/>
            <person name="Liolios K."/>
            <person name="Ivanova N."/>
            <person name="Mavromatis K."/>
            <person name="Mikhailova N."/>
            <person name="Chen A."/>
            <person name="Palaniappan K."/>
            <person name="Land M."/>
            <person name="Hauser L."/>
            <person name="Chang Y.J."/>
            <person name="Jeffries C.D."/>
            <person name="Brettin T."/>
            <person name="Goker M."/>
            <person name="Beck B."/>
            <person name="Bristow J."/>
            <person name="Eisen J.A."/>
            <person name="Markowitz V."/>
            <person name="Hugenholtz P."/>
            <person name="Kyrpides N.C."/>
            <person name="Klenk H.P."/>
            <person name="Chen F."/>
        </authorList>
    </citation>
    <scope>NUCLEOTIDE SEQUENCE [LARGE SCALE GENOMIC DNA]</scope>
    <source>
        <strain evidence="2">ATCC 33386 / NCTC 11300</strain>
    </source>
</reference>
<protein>
    <recommendedName>
        <fullName evidence="3">Copper-sensing transcriptional repressor CsoR</fullName>
    </recommendedName>
</protein>
<dbReference type="Pfam" id="PF02583">
    <property type="entry name" value="Trns_repr_metal"/>
    <property type="match status" value="1"/>
</dbReference>
<accession>D1ARM4</accession>
<evidence type="ECO:0008006" key="3">
    <source>
        <dbReference type="Google" id="ProtNLM"/>
    </source>
</evidence>
<organism evidence="1 2">
    <name type="scientific">Sebaldella termitidis (strain ATCC 33386 / NCTC 11300)</name>
    <dbReference type="NCBI Taxonomy" id="526218"/>
    <lineage>
        <taxon>Bacteria</taxon>
        <taxon>Fusobacteriati</taxon>
        <taxon>Fusobacteriota</taxon>
        <taxon>Fusobacteriia</taxon>
        <taxon>Fusobacteriales</taxon>
        <taxon>Leptotrichiaceae</taxon>
        <taxon>Sebaldella</taxon>
    </lineage>
</organism>
<dbReference type="STRING" id="526218.Sterm_3676"/>
<evidence type="ECO:0000313" key="1">
    <source>
        <dbReference type="EMBL" id="ACZ10510.1"/>
    </source>
</evidence>
<sequence length="103" mass="11903">MKQSKENEIKEKRKAEHANDLKDSLVKRLNRIEGQIRGIKKMVEEDIYCDEILHQIMSAKASLDGVSKELLKAHINSCVVRQIKEGKEEVVDELMVTIKKMIK</sequence>
<dbReference type="CDD" id="cd10152">
    <property type="entry name" value="SaCsoR-like_DUF156"/>
    <property type="match status" value="1"/>
</dbReference>
<reference evidence="2" key="1">
    <citation type="submission" date="2009-09" db="EMBL/GenBank/DDBJ databases">
        <title>The complete chromosome of Sebaldella termitidis ATCC 33386.</title>
        <authorList>
            <consortium name="US DOE Joint Genome Institute (JGI-PGF)"/>
            <person name="Lucas S."/>
            <person name="Copeland A."/>
            <person name="Lapidus A."/>
            <person name="Glavina del Rio T."/>
            <person name="Dalin E."/>
            <person name="Tice H."/>
            <person name="Bruce D."/>
            <person name="Goodwin L."/>
            <person name="Pitluck S."/>
            <person name="Kyrpides N."/>
            <person name="Mavromatis K."/>
            <person name="Ivanova N."/>
            <person name="Mikhailova N."/>
            <person name="Sims D."/>
            <person name="Meincke L."/>
            <person name="Brettin T."/>
            <person name="Detter J.C."/>
            <person name="Han C."/>
            <person name="Larimer F."/>
            <person name="Land M."/>
            <person name="Hauser L."/>
            <person name="Markowitz V."/>
            <person name="Cheng J.F."/>
            <person name="Hugenholtz P."/>
            <person name="Woyke T."/>
            <person name="Wu D."/>
            <person name="Eisen J.A."/>
        </authorList>
    </citation>
    <scope>NUCLEOTIDE SEQUENCE [LARGE SCALE GENOMIC DNA]</scope>
    <source>
        <strain evidence="2">ATCC 33386 / NCTC 11300</strain>
    </source>
</reference>
<dbReference type="GO" id="GO:0003677">
    <property type="term" value="F:DNA binding"/>
    <property type="evidence" value="ECO:0007669"/>
    <property type="project" value="InterPro"/>
</dbReference>
<dbReference type="EMBL" id="CP001739">
    <property type="protein sequence ID" value="ACZ10510.1"/>
    <property type="molecule type" value="Genomic_DNA"/>
</dbReference>
<dbReference type="HOGENOM" id="CLU_130332_2_3_0"/>
<dbReference type="AlphaFoldDB" id="D1ARM4"/>